<evidence type="ECO:0000256" key="6">
    <source>
        <dbReference type="ARBA" id="ARBA00023288"/>
    </source>
</evidence>
<keyword evidence="6 8" id="KW-0449">Lipoprotein</keyword>
<keyword evidence="9" id="KW-1185">Reference proteome</keyword>
<evidence type="ECO:0000256" key="7">
    <source>
        <dbReference type="SAM" id="SignalP"/>
    </source>
</evidence>
<keyword evidence="2" id="KW-1003">Cell membrane</keyword>
<keyword evidence="4" id="KW-0472">Membrane</keyword>
<reference evidence="9" key="1">
    <citation type="journal article" date="2019" name="Int. J. Syst. Evol. Microbiol.">
        <title>The Global Catalogue of Microorganisms (GCM) 10K type strain sequencing project: providing services to taxonomists for standard genome sequencing and annotation.</title>
        <authorList>
            <consortium name="The Broad Institute Genomics Platform"/>
            <consortium name="The Broad Institute Genome Sequencing Center for Infectious Disease"/>
            <person name="Wu L."/>
            <person name="Ma J."/>
        </authorList>
    </citation>
    <scope>NUCLEOTIDE SEQUENCE [LARGE SCALE GENOMIC DNA]</scope>
    <source>
        <strain evidence="9">CCUG 55074</strain>
    </source>
</reference>
<keyword evidence="3 7" id="KW-0732">Signal</keyword>
<evidence type="ECO:0000256" key="3">
    <source>
        <dbReference type="ARBA" id="ARBA00022729"/>
    </source>
</evidence>
<dbReference type="PROSITE" id="PS51257">
    <property type="entry name" value="PROKAR_LIPOPROTEIN"/>
    <property type="match status" value="1"/>
</dbReference>
<evidence type="ECO:0000256" key="4">
    <source>
        <dbReference type="ARBA" id="ARBA00023136"/>
    </source>
</evidence>
<evidence type="ECO:0000256" key="2">
    <source>
        <dbReference type="ARBA" id="ARBA00022475"/>
    </source>
</evidence>
<gene>
    <name evidence="8" type="ORF">ACFQ27_17310</name>
</gene>
<feature type="signal peptide" evidence="7">
    <location>
        <begin position="1"/>
        <end position="17"/>
    </location>
</feature>
<evidence type="ECO:0000256" key="1">
    <source>
        <dbReference type="ARBA" id="ARBA00010296"/>
    </source>
</evidence>
<dbReference type="RefSeq" id="WP_374345990.1">
    <property type="nucleotide sequence ID" value="NZ_JBHTLQ010000053.1"/>
</dbReference>
<dbReference type="Pfam" id="PF08085">
    <property type="entry name" value="Entericidin"/>
    <property type="match status" value="1"/>
</dbReference>
<feature type="chain" id="PRO_5045221864" evidence="7">
    <location>
        <begin position="18"/>
        <end position="45"/>
    </location>
</feature>
<sequence>MKKIALFALVASTLAVAACNTVSGAGRDVQAAGKAVTSTAEEVKH</sequence>
<protein>
    <submittedName>
        <fullName evidence="8">Entericidin A/B family lipoprotein</fullName>
    </submittedName>
</protein>
<keyword evidence="5" id="KW-0564">Palmitate</keyword>
<name>A0ABW3T9L8_9CAUL</name>
<accession>A0ABW3T9L8</accession>
<evidence type="ECO:0000313" key="9">
    <source>
        <dbReference type="Proteomes" id="UP001597216"/>
    </source>
</evidence>
<proteinExistence type="inferred from homology"/>
<dbReference type="Proteomes" id="UP001597216">
    <property type="component" value="Unassembled WGS sequence"/>
</dbReference>
<dbReference type="EMBL" id="JBHTLQ010000053">
    <property type="protein sequence ID" value="MFD1192350.1"/>
    <property type="molecule type" value="Genomic_DNA"/>
</dbReference>
<comment type="caution">
    <text evidence="8">The sequence shown here is derived from an EMBL/GenBank/DDBJ whole genome shotgun (WGS) entry which is preliminary data.</text>
</comment>
<evidence type="ECO:0000313" key="8">
    <source>
        <dbReference type="EMBL" id="MFD1192350.1"/>
    </source>
</evidence>
<organism evidence="8 9">
    <name type="scientific">Phenylobacterium conjunctum</name>
    <dbReference type="NCBI Taxonomy" id="1298959"/>
    <lineage>
        <taxon>Bacteria</taxon>
        <taxon>Pseudomonadati</taxon>
        <taxon>Pseudomonadota</taxon>
        <taxon>Alphaproteobacteria</taxon>
        <taxon>Caulobacterales</taxon>
        <taxon>Caulobacteraceae</taxon>
        <taxon>Phenylobacterium</taxon>
    </lineage>
</organism>
<comment type="similarity">
    <text evidence="1">Belongs to the EcnA/EcnB lipoprotein family.</text>
</comment>
<evidence type="ECO:0000256" key="5">
    <source>
        <dbReference type="ARBA" id="ARBA00023139"/>
    </source>
</evidence>
<dbReference type="InterPro" id="IPR012556">
    <property type="entry name" value="Entericidin"/>
</dbReference>